<protein>
    <recommendedName>
        <fullName evidence="8">ATP synthase epsilon chain</fullName>
    </recommendedName>
    <alternativeName>
        <fullName evidence="8">ATP synthase F1 sector epsilon subunit</fullName>
    </alternativeName>
    <alternativeName>
        <fullName evidence="8">F-ATPase epsilon subunit</fullName>
    </alternativeName>
</protein>
<keyword evidence="3 8" id="KW-0813">Transport</keyword>
<evidence type="ECO:0000256" key="6">
    <source>
        <dbReference type="ARBA" id="ARBA00023196"/>
    </source>
</evidence>
<comment type="subunit">
    <text evidence="8 9">F-type ATPases have 2 components, CF(1) - the catalytic core - and CF(0) - the membrane proton channel. CF(1) has five subunits: alpha(3), beta(3), gamma(1), delta(1), epsilon(1). CF(0) has three main subunits: a, b and c.</text>
</comment>
<feature type="domain" description="ATP synthase F1 complex delta/epsilon subunit N-terminal" evidence="10">
    <location>
        <begin position="4"/>
        <end position="82"/>
    </location>
</feature>
<dbReference type="InterPro" id="IPR036771">
    <property type="entry name" value="ATPsynth_dsu/esu_N"/>
</dbReference>
<evidence type="ECO:0000256" key="1">
    <source>
        <dbReference type="ARBA" id="ARBA00004202"/>
    </source>
</evidence>
<evidence type="ECO:0000256" key="5">
    <source>
        <dbReference type="ARBA" id="ARBA00023136"/>
    </source>
</evidence>
<evidence type="ECO:0000256" key="4">
    <source>
        <dbReference type="ARBA" id="ARBA00023065"/>
    </source>
</evidence>
<dbReference type="CDD" id="cd12152">
    <property type="entry name" value="F1-ATPase_delta"/>
    <property type="match status" value="1"/>
</dbReference>
<proteinExistence type="inferred from homology"/>
<comment type="function">
    <text evidence="8">Produces ATP from ADP in the presence of a proton gradient across the membrane.</text>
</comment>
<dbReference type="GO" id="GO:0005886">
    <property type="term" value="C:plasma membrane"/>
    <property type="evidence" value="ECO:0007669"/>
    <property type="project" value="UniProtKB-SubCell"/>
</dbReference>
<dbReference type="InterPro" id="IPR001469">
    <property type="entry name" value="ATP_synth_F1_dsu/esu"/>
</dbReference>
<dbReference type="NCBIfam" id="TIGR01216">
    <property type="entry name" value="ATP_synt_epsi"/>
    <property type="match status" value="1"/>
</dbReference>
<accession>A0A853DK85</accession>
<sequence length="88" mass="9212">MAPLDVQLVAADRLVWEGEANGVSARTTEGELGILPGHAPLLSVLVDGEVRIDPADGQRRVAKIDGGFVSVDNDKVTVVAETVDASDF</sequence>
<keyword evidence="8" id="KW-0375">Hydrogen ion transport</keyword>
<keyword evidence="7 8" id="KW-0066">ATP synthesis</keyword>
<dbReference type="PANTHER" id="PTHR13822:SF10">
    <property type="entry name" value="ATP SYNTHASE EPSILON CHAIN, CHLOROPLASTIC"/>
    <property type="match status" value="1"/>
</dbReference>
<dbReference type="Pfam" id="PF02823">
    <property type="entry name" value="ATP-synt_DE_N"/>
    <property type="match status" value="1"/>
</dbReference>
<evidence type="ECO:0000256" key="7">
    <source>
        <dbReference type="ARBA" id="ARBA00023310"/>
    </source>
</evidence>
<dbReference type="InterPro" id="IPR020546">
    <property type="entry name" value="ATP_synth_F1_dsu/esu_N"/>
</dbReference>
<dbReference type="GO" id="GO:0045259">
    <property type="term" value="C:proton-transporting ATP synthase complex"/>
    <property type="evidence" value="ECO:0007669"/>
    <property type="project" value="UniProtKB-KW"/>
</dbReference>
<evidence type="ECO:0000313" key="11">
    <source>
        <dbReference type="EMBL" id="NYJ75394.1"/>
    </source>
</evidence>
<keyword evidence="5 8" id="KW-0472">Membrane</keyword>
<dbReference type="SUPFAM" id="SSF51344">
    <property type="entry name" value="Epsilon subunit of F1F0-ATP synthase N-terminal domain"/>
    <property type="match status" value="1"/>
</dbReference>
<evidence type="ECO:0000256" key="3">
    <source>
        <dbReference type="ARBA" id="ARBA00022448"/>
    </source>
</evidence>
<keyword evidence="12" id="KW-1185">Reference proteome</keyword>
<dbReference type="PANTHER" id="PTHR13822">
    <property type="entry name" value="ATP SYNTHASE DELTA/EPSILON CHAIN"/>
    <property type="match status" value="1"/>
</dbReference>
<keyword evidence="4 8" id="KW-0406">Ion transport</keyword>
<keyword evidence="6 8" id="KW-0139">CF(1)</keyword>
<name>A0A853DK85_9MICO</name>
<dbReference type="HAMAP" id="MF_00530">
    <property type="entry name" value="ATP_synth_epsil_bac"/>
    <property type="match status" value="1"/>
</dbReference>
<evidence type="ECO:0000256" key="8">
    <source>
        <dbReference type="HAMAP-Rule" id="MF_00530"/>
    </source>
</evidence>
<reference evidence="11 12" key="1">
    <citation type="submission" date="2020-07" db="EMBL/GenBank/DDBJ databases">
        <title>Sequencing the genomes of 1000 actinobacteria strains.</title>
        <authorList>
            <person name="Klenk H.-P."/>
        </authorList>
    </citation>
    <scope>NUCLEOTIDE SEQUENCE [LARGE SCALE GENOMIC DNA]</scope>
    <source>
        <strain evidence="11 12">DSM 29531</strain>
    </source>
</reference>
<gene>
    <name evidence="8" type="primary">atpC</name>
    <name evidence="11" type="ORF">HNR15_002357</name>
</gene>
<comment type="caution">
    <text evidence="11">The sequence shown here is derived from an EMBL/GenBank/DDBJ whole genome shotgun (WGS) entry which is preliminary data.</text>
</comment>
<comment type="similarity">
    <text evidence="2 8 9">Belongs to the ATPase epsilon chain family.</text>
</comment>
<dbReference type="GO" id="GO:0005524">
    <property type="term" value="F:ATP binding"/>
    <property type="evidence" value="ECO:0007669"/>
    <property type="project" value="UniProtKB-UniRule"/>
</dbReference>
<evidence type="ECO:0000259" key="10">
    <source>
        <dbReference type="Pfam" id="PF02823"/>
    </source>
</evidence>
<dbReference type="GO" id="GO:0046933">
    <property type="term" value="F:proton-transporting ATP synthase activity, rotational mechanism"/>
    <property type="evidence" value="ECO:0007669"/>
    <property type="project" value="UniProtKB-UniRule"/>
</dbReference>
<evidence type="ECO:0000256" key="9">
    <source>
        <dbReference type="RuleBase" id="RU003656"/>
    </source>
</evidence>
<evidence type="ECO:0000256" key="2">
    <source>
        <dbReference type="ARBA" id="ARBA00005712"/>
    </source>
</evidence>
<keyword evidence="8" id="KW-1003">Cell membrane</keyword>
<dbReference type="RefSeq" id="WP_179482021.1">
    <property type="nucleotide sequence ID" value="NZ_JACCFW010000001.1"/>
</dbReference>
<dbReference type="Proteomes" id="UP000571817">
    <property type="component" value="Unassembled WGS sequence"/>
</dbReference>
<dbReference type="AlphaFoldDB" id="A0A853DK85"/>
<comment type="subcellular location">
    <subcellularLocation>
        <location evidence="1 8">Cell membrane</location>
        <topology evidence="1 8">Peripheral membrane protein</topology>
    </subcellularLocation>
</comment>
<evidence type="ECO:0000313" key="12">
    <source>
        <dbReference type="Proteomes" id="UP000571817"/>
    </source>
</evidence>
<organism evidence="11 12">
    <name type="scientific">Allobranchiibius huperziae</name>
    <dbReference type="NCBI Taxonomy" id="1874116"/>
    <lineage>
        <taxon>Bacteria</taxon>
        <taxon>Bacillati</taxon>
        <taxon>Actinomycetota</taxon>
        <taxon>Actinomycetes</taxon>
        <taxon>Micrococcales</taxon>
        <taxon>Dermacoccaceae</taxon>
        <taxon>Allobranchiibius</taxon>
    </lineage>
</organism>
<dbReference type="Gene3D" id="2.60.15.10">
    <property type="entry name" value="F0F1 ATP synthase delta/epsilon subunit, N-terminal"/>
    <property type="match status" value="1"/>
</dbReference>
<dbReference type="NCBIfam" id="NF009977">
    <property type="entry name" value="PRK13442.1"/>
    <property type="match status" value="1"/>
</dbReference>
<dbReference type="EMBL" id="JACCFW010000001">
    <property type="protein sequence ID" value="NYJ75394.1"/>
    <property type="molecule type" value="Genomic_DNA"/>
</dbReference>